<sequence length="73" mass="8491">NEPPLVPYRIPIIGHAYSFLFDAENFLKKCKEKYGETFTLFIFGRVITFTGQEASHEVLMNSNFFDFHAALDR</sequence>
<evidence type="ECO:0000313" key="2">
    <source>
        <dbReference type="Proteomes" id="UP000789702"/>
    </source>
</evidence>
<reference evidence="1" key="1">
    <citation type="submission" date="2021-06" db="EMBL/GenBank/DDBJ databases">
        <authorList>
            <person name="Kallberg Y."/>
            <person name="Tangrot J."/>
            <person name="Rosling A."/>
        </authorList>
    </citation>
    <scope>NUCLEOTIDE SEQUENCE</scope>
    <source>
        <strain evidence="1">IL203A</strain>
    </source>
</reference>
<evidence type="ECO:0000313" key="1">
    <source>
        <dbReference type="EMBL" id="CAG8629323.1"/>
    </source>
</evidence>
<organism evidence="1 2">
    <name type="scientific">Dentiscutata heterogama</name>
    <dbReference type="NCBI Taxonomy" id="1316150"/>
    <lineage>
        <taxon>Eukaryota</taxon>
        <taxon>Fungi</taxon>
        <taxon>Fungi incertae sedis</taxon>
        <taxon>Mucoromycota</taxon>
        <taxon>Glomeromycotina</taxon>
        <taxon>Glomeromycetes</taxon>
        <taxon>Diversisporales</taxon>
        <taxon>Gigasporaceae</taxon>
        <taxon>Dentiscutata</taxon>
    </lineage>
</organism>
<comment type="caution">
    <text evidence="1">The sequence shown here is derived from an EMBL/GenBank/DDBJ whole genome shotgun (WGS) entry which is preliminary data.</text>
</comment>
<feature type="non-terminal residue" evidence="1">
    <location>
        <position position="1"/>
    </location>
</feature>
<accession>A0ACA9N394</accession>
<proteinExistence type="predicted"/>
<name>A0ACA9N394_9GLOM</name>
<protein>
    <submittedName>
        <fullName evidence="1">15970_t:CDS:1</fullName>
    </submittedName>
</protein>
<dbReference type="EMBL" id="CAJVPU010013075">
    <property type="protein sequence ID" value="CAG8629323.1"/>
    <property type="molecule type" value="Genomic_DNA"/>
</dbReference>
<feature type="non-terminal residue" evidence="1">
    <location>
        <position position="73"/>
    </location>
</feature>
<gene>
    <name evidence="1" type="ORF">DHETER_LOCUS8338</name>
</gene>
<keyword evidence="2" id="KW-1185">Reference proteome</keyword>
<dbReference type="Proteomes" id="UP000789702">
    <property type="component" value="Unassembled WGS sequence"/>
</dbReference>